<dbReference type="OrthoDB" id="7062495at2"/>
<proteinExistence type="predicted"/>
<keyword evidence="1" id="KW-0812">Transmembrane</keyword>
<keyword evidence="1" id="KW-1133">Transmembrane helix</keyword>
<evidence type="ECO:0000313" key="2">
    <source>
        <dbReference type="EMBL" id="SDS96395.1"/>
    </source>
</evidence>
<dbReference type="AlphaFoldDB" id="A0A1H1WH37"/>
<feature type="transmembrane region" description="Helical" evidence="1">
    <location>
        <begin position="6"/>
        <end position="24"/>
    </location>
</feature>
<keyword evidence="1" id="KW-0472">Membrane</keyword>
<protein>
    <submittedName>
        <fullName evidence="2">MSHA biogenesis protein MshP</fullName>
    </submittedName>
</protein>
<dbReference type="STRING" id="1392877.SAMN05216221_3087"/>
<name>A0A1H1WH37_9PSED</name>
<evidence type="ECO:0000313" key="3">
    <source>
        <dbReference type="Proteomes" id="UP000243359"/>
    </source>
</evidence>
<accession>A0A1H1WH37</accession>
<keyword evidence="3" id="KW-1185">Reference proteome</keyword>
<dbReference type="Proteomes" id="UP000243359">
    <property type="component" value="Chromosome I"/>
</dbReference>
<gene>
    <name evidence="2" type="ORF">SAMN05216221_3087</name>
</gene>
<evidence type="ECO:0000256" key="1">
    <source>
        <dbReference type="SAM" id="Phobius"/>
    </source>
</evidence>
<organism evidence="2 3">
    <name type="scientific">Pseudomonas oryzae</name>
    <dbReference type="NCBI Taxonomy" id="1392877"/>
    <lineage>
        <taxon>Bacteria</taxon>
        <taxon>Pseudomonadati</taxon>
        <taxon>Pseudomonadota</taxon>
        <taxon>Gammaproteobacteria</taxon>
        <taxon>Pseudomonadales</taxon>
        <taxon>Pseudomonadaceae</taxon>
        <taxon>Pseudomonas</taxon>
    </lineage>
</organism>
<dbReference type="EMBL" id="LT629751">
    <property type="protein sequence ID" value="SDS96395.1"/>
    <property type="molecule type" value="Genomic_DNA"/>
</dbReference>
<sequence length="132" mass="13904">MRHERGFALVAAVFLMVVIALVVVTMGRMAVNQSADADLALQQARAYQAARAALEWGINRVRATGACASGSVSMAGGNLADFGVSLTCSRRDYTDETGAAFSLFRLEASASNGAPGSRGDYAWRRLTATVGR</sequence>
<dbReference type="RefSeq" id="WP_090349898.1">
    <property type="nucleotide sequence ID" value="NZ_LT629751.1"/>
</dbReference>
<reference evidence="3" key="1">
    <citation type="submission" date="2016-10" db="EMBL/GenBank/DDBJ databases">
        <authorList>
            <person name="Varghese N."/>
            <person name="Submissions S."/>
        </authorList>
    </citation>
    <scope>NUCLEOTIDE SEQUENCE [LARGE SCALE GENOMIC DNA]</scope>
    <source>
        <strain evidence="3">KCTC 32247</strain>
    </source>
</reference>